<organism evidence="3 4">
    <name type="scientific">Caryophanon tenue</name>
    <dbReference type="NCBI Taxonomy" id="33978"/>
    <lineage>
        <taxon>Bacteria</taxon>
        <taxon>Bacillati</taxon>
        <taxon>Bacillota</taxon>
        <taxon>Bacilli</taxon>
        <taxon>Bacillales</taxon>
        <taxon>Caryophanaceae</taxon>
        <taxon>Caryophanon</taxon>
    </lineage>
</organism>
<dbReference type="InterPro" id="IPR027939">
    <property type="entry name" value="NMT1/THI5"/>
</dbReference>
<dbReference type="OrthoDB" id="9815602at2"/>
<dbReference type="PROSITE" id="PS51257">
    <property type="entry name" value="PROKAR_LIPOPROTEIN"/>
    <property type="match status" value="1"/>
</dbReference>
<dbReference type="InterPro" id="IPR015168">
    <property type="entry name" value="SsuA/THI5"/>
</dbReference>
<comment type="caution">
    <text evidence="3">The sequence shown here is derived from an EMBL/GenBank/DDBJ whole genome shotgun (WGS) entry which is preliminary data.</text>
</comment>
<dbReference type="PANTHER" id="PTHR31528:SF3">
    <property type="entry name" value="THIAMINE BIOSYNTHESIS PROTEIN HI_0357-RELATED"/>
    <property type="match status" value="1"/>
</dbReference>
<evidence type="ECO:0000259" key="2">
    <source>
        <dbReference type="Pfam" id="PF09084"/>
    </source>
</evidence>
<name>A0A1C0Y8J4_9BACL</name>
<dbReference type="Pfam" id="PF09084">
    <property type="entry name" value="NMT1"/>
    <property type="match status" value="1"/>
</dbReference>
<sequence length="337" mass="36543">MKKWRAFSVTAILAASLLAACGGAENEAANADEQDKIVQYQRQAGVVLLPDLAQELGYFEDITLENVGNFVGGPESIQLTATGQIDYGWAFSGAILKSEAKDVPITSVIASYGSDEHTATSLYALEGSGIETAQDLIGKKIGVNTLGAHYEFFLYDYLREGGLTEAQIKEVAPVVIPAANAEQMLRNKQIDAVIMTNLARDLAVERGGIDEVVADIDVYGRDFTAGAMFFSDDYIAKNPDTVAQFVEGSAKALEWLKETPREEVIEIYSKILSERGEEAAVENTRFYQSPGITAVGGQLSDEDFTIWLDALEADGTIEKGSLDVSTVYTNEFNPYAK</sequence>
<keyword evidence="4" id="KW-1185">Reference proteome</keyword>
<evidence type="ECO:0000256" key="1">
    <source>
        <dbReference type="SAM" id="SignalP"/>
    </source>
</evidence>
<reference evidence="3 4" key="1">
    <citation type="submission" date="2016-07" db="EMBL/GenBank/DDBJ databases">
        <title>Caryophanon tenue genome sequencing.</title>
        <authorList>
            <person name="Verma A."/>
            <person name="Pal Y."/>
            <person name="Krishnamurthi S."/>
        </authorList>
    </citation>
    <scope>NUCLEOTIDE SEQUENCE [LARGE SCALE GENOMIC DNA]</scope>
    <source>
        <strain evidence="3 4">DSM 14152</strain>
    </source>
</reference>
<dbReference type="SUPFAM" id="SSF53850">
    <property type="entry name" value="Periplasmic binding protein-like II"/>
    <property type="match status" value="1"/>
</dbReference>
<accession>A0A1C0Y8J4</accession>
<gene>
    <name evidence="3" type="ORF">A6M13_04205</name>
</gene>
<dbReference type="PANTHER" id="PTHR31528">
    <property type="entry name" value="4-AMINO-5-HYDROXYMETHYL-2-METHYLPYRIMIDINE PHOSPHATE SYNTHASE THI11-RELATED"/>
    <property type="match status" value="1"/>
</dbReference>
<dbReference type="GO" id="GO:0009228">
    <property type="term" value="P:thiamine biosynthetic process"/>
    <property type="evidence" value="ECO:0007669"/>
    <property type="project" value="InterPro"/>
</dbReference>
<feature type="signal peptide" evidence="1">
    <location>
        <begin position="1"/>
        <end position="19"/>
    </location>
</feature>
<feature type="chain" id="PRO_5038398640" evidence="1">
    <location>
        <begin position="20"/>
        <end position="337"/>
    </location>
</feature>
<dbReference type="EMBL" id="MASJ01000034">
    <property type="protein sequence ID" value="OCS83492.1"/>
    <property type="molecule type" value="Genomic_DNA"/>
</dbReference>
<evidence type="ECO:0000313" key="4">
    <source>
        <dbReference type="Proteomes" id="UP000093199"/>
    </source>
</evidence>
<keyword evidence="1" id="KW-0732">Signal</keyword>
<dbReference type="STRING" id="33978.A6M13_04205"/>
<proteinExistence type="predicted"/>
<dbReference type="Gene3D" id="3.40.190.10">
    <property type="entry name" value="Periplasmic binding protein-like II"/>
    <property type="match status" value="2"/>
</dbReference>
<feature type="domain" description="SsuA/THI5-like" evidence="2">
    <location>
        <begin position="52"/>
        <end position="262"/>
    </location>
</feature>
<evidence type="ECO:0000313" key="3">
    <source>
        <dbReference type="EMBL" id="OCS83492.1"/>
    </source>
</evidence>
<dbReference type="Proteomes" id="UP000093199">
    <property type="component" value="Unassembled WGS sequence"/>
</dbReference>
<protein>
    <submittedName>
        <fullName evidence="3">ABC transporter substrate-binding protein</fullName>
    </submittedName>
</protein>
<dbReference type="AlphaFoldDB" id="A0A1C0Y8J4"/>
<dbReference type="RefSeq" id="WP_066546672.1">
    <property type="nucleotide sequence ID" value="NZ_MASJ01000034.1"/>
</dbReference>